<comment type="caution">
    <text evidence="3">The sequence shown here is derived from an EMBL/GenBank/DDBJ whole genome shotgun (WGS) entry which is preliminary data.</text>
</comment>
<sequence length="716" mass="77645">MSATLHPLWRRARRRRFAATLVLVLAALPVAAVAAWRWGGIDACVVAVTLALLAAAGIATAHARRLDRRWLVGALNAHRPLQDSADLLLADSHGLNPLQRRQQAYVGQVLQRQPPDLRPAWRWRRLLATWAVALALAAALLEWPATTSTAPPPSHGSADTARVAPGAPVLGAATLAIDAPAYTGQAPRTQDALDAKAPQGSRLRWQLRFDPQPQAVSLQFHDGRTRALARDGDRWQADTVLERSTLYRIVTEPALADSALHRLDAIPDLPPQVQVLQPEQTLTPGRPGQRQWALQFEASDDYGVAATAQLRVTVAQGSGENIRFREQRFELSGSGPANARRFARTLELAAFGVGPGDDLIAQLTVHDNRAPTPQSARSASLILRMPTEQQQQASDLEGAIKKVMPAYFRSQRQIIIDAEALLKQRRALDADGFVKRSDAIGADQRILRLRYGQFLGEEAEGGAKPPPTADAGGHDDDHDDHDHASTEHGHDHGHDHGGEPGSEATPVFGSASDVLAEYGHTHDHAEAATLLDPQTRATLKAALDQMWLSEGELRQGHPDRALPYAYKALGYIKQVQQAERIYLARLGPELPPIDPARRMAGKREGIASRRLAVPPRSAGDDTALQAWQALGEPAGEPDLAALTRWLGQHESELGDPLALAAAIEELRAAPDCGDCRARLRAALWVALARPAAAVERRSPADADGRRYLDALREPSP</sequence>
<feature type="region of interest" description="Disordered" evidence="1">
    <location>
        <begin position="457"/>
        <end position="507"/>
    </location>
</feature>
<keyword evidence="4" id="KW-1185">Reference proteome</keyword>
<feature type="transmembrane region" description="Helical" evidence="2">
    <location>
        <begin position="126"/>
        <end position="145"/>
    </location>
</feature>
<reference evidence="3 4" key="1">
    <citation type="submission" date="2022-10" db="EMBL/GenBank/DDBJ databases">
        <title>Xanthomonas sp. H13-6.</title>
        <authorList>
            <person name="Liu X."/>
            <person name="Deng Z."/>
            <person name="Jiang Y."/>
            <person name="Yu T."/>
            <person name="Ai J."/>
        </authorList>
    </citation>
    <scope>NUCLEOTIDE SEQUENCE [LARGE SCALE GENOMIC DNA]</scope>
    <source>
        <strain evidence="3 4">H13-6</strain>
    </source>
</reference>
<feature type="region of interest" description="Disordered" evidence="1">
    <location>
        <begin position="695"/>
        <end position="716"/>
    </location>
</feature>
<gene>
    <name evidence="3" type="ORF">OK345_14675</name>
</gene>
<dbReference type="RefSeq" id="WP_265128728.1">
    <property type="nucleotide sequence ID" value="NZ_JAPCHY010000013.1"/>
</dbReference>
<feature type="transmembrane region" description="Helical" evidence="2">
    <location>
        <begin position="45"/>
        <end position="63"/>
    </location>
</feature>
<keyword evidence="2" id="KW-1133">Transmembrane helix</keyword>
<evidence type="ECO:0000256" key="1">
    <source>
        <dbReference type="SAM" id="MobiDB-lite"/>
    </source>
</evidence>
<evidence type="ECO:0000313" key="3">
    <source>
        <dbReference type="EMBL" id="MCW4473742.1"/>
    </source>
</evidence>
<dbReference type="Proteomes" id="UP001209922">
    <property type="component" value="Unassembled WGS sequence"/>
</dbReference>
<keyword evidence="2" id="KW-0812">Transmembrane</keyword>
<accession>A0ABT3JZ35</accession>
<feature type="compositionally biased region" description="Basic and acidic residues" evidence="1">
    <location>
        <begin position="472"/>
        <end position="498"/>
    </location>
</feature>
<evidence type="ECO:0000313" key="4">
    <source>
        <dbReference type="Proteomes" id="UP001209922"/>
    </source>
</evidence>
<protein>
    <submittedName>
        <fullName evidence="3">DUF4175 domain-containing protein</fullName>
    </submittedName>
</protein>
<keyword evidence="2" id="KW-0472">Membrane</keyword>
<proteinExistence type="predicted"/>
<dbReference type="EMBL" id="JAPCHY010000013">
    <property type="protein sequence ID" value="MCW4473742.1"/>
    <property type="molecule type" value="Genomic_DNA"/>
</dbReference>
<organism evidence="3 4">
    <name type="scientific">Xanthomonas chitinilytica</name>
    <dbReference type="NCBI Taxonomy" id="2989819"/>
    <lineage>
        <taxon>Bacteria</taxon>
        <taxon>Pseudomonadati</taxon>
        <taxon>Pseudomonadota</taxon>
        <taxon>Gammaproteobacteria</taxon>
        <taxon>Lysobacterales</taxon>
        <taxon>Lysobacteraceae</taxon>
        <taxon>Xanthomonas</taxon>
    </lineage>
</organism>
<name>A0ABT3JZ35_9XANT</name>
<evidence type="ECO:0000256" key="2">
    <source>
        <dbReference type="SAM" id="Phobius"/>
    </source>
</evidence>